<dbReference type="PROSITE" id="PS51257">
    <property type="entry name" value="PROKAR_LIPOPROTEIN"/>
    <property type="match status" value="1"/>
</dbReference>
<comment type="caution">
    <text evidence="2">The sequence shown here is derived from an EMBL/GenBank/DDBJ whole genome shotgun (WGS) entry which is preliminary data.</text>
</comment>
<sequence>MPDLNPRFPHTSRTIARALIAIACIYALAACGAGDDDEKTTAAADAEAPGAAASDNTRCPSGDALIARVQALQNGGSDEAVTRWLNDIRVGADAADPQSQAERSGCASFETLDDEQTDRYVALLYDGPARMASALALHQTPAAQKAILRTYRDDPDAVSDNPGLAAAVAMAQIQQGKSYEAAYRDLAFAALNDGIAPGYVRGYLAHFGCGYEEAVWAAKTKDRIDFLAGDAFPTSTSPADTGQSRLIDDRMALLKQNEVPQLRADCPLSAQYAADHNGDTLTRLKLKAQQLSDALRGKFGEYSDMFARENDSDTKAPESGRSTLDRFEQEMAKQYAALEDFARQSGELASARWQFCANRFDRGFDFDAIADCVKAQPAESESGNEEKP</sequence>
<feature type="signal peptide" evidence="1">
    <location>
        <begin position="1"/>
        <end position="29"/>
    </location>
</feature>
<dbReference type="AlphaFoldDB" id="U2FV65"/>
<accession>U2FV65</accession>
<evidence type="ECO:0000313" key="3">
    <source>
        <dbReference type="Proteomes" id="UP000006242"/>
    </source>
</evidence>
<organism evidence="2 3">
    <name type="scientific">Salinisphaera shabanensis E1L3A</name>
    <dbReference type="NCBI Taxonomy" id="1033802"/>
    <lineage>
        <taxon>Bacteria</taxon>
        <taxon>Pseudomonadati</taxon>
        <taxon>Pseudomonadota</taxon>
        <taxon>Gammaproteobacteria</taxon>
        <taxon>Salinisphaerales</taxon>
        <taxon>Salinisphaeraceae</taxon>
        <taxon>Salinisphaera</taxon>
    </lineage>
</organism>
<reference evidence="2 3" key="1">
    <citation type="journal article" date="2011" name="J. Bacteriol.">
        <title>Genome sequence of Salinisphaera shabanensis, a gammaproteobacterium from the harsh, variable environment of the brine-seawater interface of the Shaban Deep in the Red Sea.</title>
        <authorList>
            <person name="Antunes A."/>
            <person name="Alam I."/>
            <person name="Bajic V.B."/>
            <person name="Stingl U."/>
        </authorList>
    </citation>
    <scope>NUCLEOTIDE SEQUENCE [LARGE SCALE GENOMIC DNA]</scope>
    <source>
        <strain evidence="2 3">E1L3A</strain>
    </source>
</reference>
<evidence type="ECO:0000313" key="2">
    <source>
        <dbReference type="EMBL" id="ERJ18213.1"/>
    </source>
</evidence>
<evidence type="ECO:0000256" key="1">
    <source>
        <dbReference type="SAM" id="SignalP"/>
    </source>
</evidence>
<keyword evidence="1" id="KW-0732">Signal</keyword>
<gene>
    <name evidence="2" type="ORF">SSPSH_002990</name>
</gene>
<proteinExistence type="predicted"/>
<protein>
    <submittedName>
        <fullName evidence="2">Membrane lipoprotein</fullName>
    </submittedName>
</protein>
<dbReference type="STRING" id="1033802.SSPSH_002990"/>
<keyword evidence="2" id="KW-0449">Lipoprotein</keyword>
<name>U2FV65_9GAMM</name>
<dbReference type="Proteomes" id="UP000006242">
    <property type="component" value="Unassembled WGS sequence"/>
</dbReference>
<dbReference type="EMBL" id="AFNV02000022">
    <property type="protein sequence ID" value="ERJ18213.1"/>
    <property type="molecule type" value="Genomic_DNA"/>
</dbReference>
<reference evidence="2 3" key="2">
    <citation type="journal article" date="2013" name="PLoS ONE">
        <title>INDIGO - INtegrated Data Warehouse of MIcrobial GenOmes with Examples from the Red Sea Extremophiles.</title>
        <authorList>
            <person name="Alam I."/>
            <person name="Antunes A."/>
            <person name="Kamau A.A."/>
            <person name="Ba Alawi W."/>
            <person name="Kalkatawi M."/>
            <person name="Stingl U."/>
            <person name="Bajic V.B."/>
        </authorList>
    </citation>
    <scope>NUCLEOTIDE SEQUENCE [LARGE SCALE GENOMIC DNA]</scope>
    <source>
        <strain evidence="2 3">E1L3A</strain>
    </source>
</reference>
<dbReference type="RefSeq" id="WP_021031810.1">
    <property type="nucleotide sequence ID" value="NZ_AFNV02000022.1"/>
</dbReference>
<keyword evidence="3" id="KW-1185">Reference proteome</keyword>
<feature type="chain" id="PRO_5004627838" evidence="1">
    <location>
        <begin position="30"/>
        <end position="388"/>
    </location>
</feature>